<reference evidence="2" key="1">
    <citation type="submission" date="2018-01" db="EMBL/GenBank/DDBJ databases">
        <authorList>
            <person name="Mao J.F."/>
        </authorList>
    </citation>
    <scope>NUCLEOTIDE SEQUENCE</scope>
    <source>
        <strain evidence="2">Huo1</strain>
        <tissue evidence="2">Leaf</tissue>
    </source>
</reference>
<dbReference type="GO" id="GO:0016002">
    <property type="term" value="F:sulfite reductase activity"/>
    <property type="evidence" value="ECO:0007669"/>
    <property type="project" value="TreeGrafter"/>
</dbReference>
<name>A0A8X9AAD0_SALSN</name>
<protein>
    <recommendedName>
        <fullName evidence="1">Nitrite/Sulfite reductase ferredoxin-like domain-containing protein</fullName>
    </recommendedName>
</protein>
<dbReference type="PANTHER" id="PTHR11493">
    <property type="entry name" value="SULFITE REDUCTASE [NADPH] SUBUNIT BETA-RELATED"/>
    <property type="match status" value="1"/>
</dbReference>
<dbReference type="Proteomes" id="UP000298416">
    <property type="component" value="Unassembled WGS sequence"/>
</dbReference>
<reference evidence="2" key="2">
    <citation type="submission" date="2020-08" db="EMBL/GenBank/DDBJ databases">
        <title>Plant Genome Project.</title>
        <authorList>
            <person name="Zhang R.-G."/>
        </authorList>
    </citation>
    <scope>NUCLEOTIDE SEQUENCE</scope>
    <source>
        <strain evidence="2">Huo1</strain>
        <tissue evidence="2">Leaf</tissue>
    </source>
</reference>
<dbReference type="InterPro" id="IPR045169">
    <property type="entry name" value="NO2/SO3_Rdtase_4Fe4S_prot"/>
</dbReference>
<feature type="domain" description="Nitrite/Sulfite reductase ferredoxin-like" evidence="1">
    <location>
        <begin position="2"/>
        <end position="36"/>
    </location>
</feature>
<dbReference type="EMBL" id="PNBA02000002">
    <property type="protein sequence ID" value="KAG6433421.1"/>
    <property type="molecule type" value="Genomic_DNA"/>
</dbReference>
<comment type="caution">
    <text evidence="2">The sequence shown here is derived from an EMBL/GenBank/DDBJ whole genome shotgun (WGS) entry which is preliminary data.</text>
</comment>
<dbReference type="InterPro" id="IPR005117">
    <property type="entry name" value="NiRdtase/SiRdtase_haem-b_fer"/>
</dbReference>
<dbReference type="GO" id="GO:0020037">
    <property type="term" value="F:heme binding"/>
    <property type="evidence" value="ECO:0007669"/>
    <property type="project" value="InterPro"/>
</dbReference>
<organism evidence="2">
    <name type="scientific">Salvia splendens</name>
    <name type="common">Scarlet sage</name>
    <dbReference type="NCBI Taxonomy" id="180675"/>
    <lineage>
        <taxon>Eukaryota</taxon>
        <taxon>Viridiplantae</taxon>
        <taxon>Streptophyta</taxon>
        <taxon>Embryophyta</taxon>
        <taxon>Tracheophyta</taxon>
        <taxon>Spermatophyta</taxon>
        <taxon>Magnoliopsida</taxon>
        <taxon>eudicotyledons</taxon>
        <taxon>Gunneridae</taxon>
        <taxon>Pentapetalae</taxon>
        <taxon>asterids</taxon>
        <taxon>lamiids</taxon>
        <taxon>Lamiales</taxon>
        <taxon>Lamiaceae</taxon>
        <taxon>Nepetoideae</taxon>
        <taxon>Mentheae</taxon>
        <taxon>Salviinae</taxon>
        <taxon>Salvia</taxon>
        <taxon>Salvia subgen. Calosphace</taxon>
        <taxon>core Calosphace</taxon>
    </lineage>
</organism>
<evidence type="ECO:0000313" key="3">
    <source>
        <dbReference type="Proteomes" id="UP000298416"/>
    </source>
</evidence>
<dbReference type="PANTHER" id="PTHR11493:SF47">
    <property type="entry name" value="SULFITE REDUCTASE [NADPH] SUBUNIT BETA"/>
    <property type="match status" value="1"/>
</dbReference>
<proteinExistence type="predicted"/>
<sequence>MDDLADQFGIGTLRLTTRQTFHLHGVLKKDLKTVMNVGVGGKECHKGQPNFRVRVLINWQWRSHFFNISFACNF</sequence>
<dbReference type="GO" id="GO:0009570">
    <property type="term" value="C:chloroplast stroma"/>
    <property type="evidence" value="ECO:0007669"/>
    <property type="project" value="TreeGrafter"/>
</dbReference>
<accession>A0A8X9AAD0</accession>
<keyword evidence="3" id="KW-1185">Reference proteome</keyword>
<dbReference type="GO" id="GO:0050311">
    <property type="term" value="F:sulfite reductase (ferredoxin) activity"/>
    <property type="evidence" value="ECO:0007669"/>
    <property type="project" value="TreeGrafter"/>
</dbReference>
<evidence type="ECO:0000259" key="1">
    <source>
        <dbReference type="Pfam" id="PF03460"/>
    </source>
</evidence>
<dbReference type="GO" id="GO:0000103">
    <property type="term" value="P:sulfate assimilation"/>
    <property type="evidence" value="ECO:0007669"/>
    <property type="project" value="TreeGrafter"/>
</dbReference>
<dbReference type="GO" id="GO:0051536">
    <property type="term" value="F:iron-sulfur cluster binding"/>
    <property type="evidence" value="ECO:0007669"/>
    <property type="project" value="InterPro"/>
</dbReference>
<dbReference type="Gene3D" id="3.90.480.20">
    <property type="match status" value="1"/>
</dbReference>
<dbReference type="GO" id="GO:0009337">
    <property type="term" value="C:sulfite reductase complex (NADPH)"/>
    <property type="evidence" value="ECO:0007669"/>
    <property type="project" value="TreeGrafter"/>
</dbReference>
<gene>
    <name evidence="2" type="ORF">SASPL_105035</name>
</gene>
<dbReference type="Pfam" id="PF03460">
    <property type="entry name" value="NIR_SIR_ferr"/>
    <property type="match status" value="1"/>
</dbReference>
<dbReference type="InterPro" id="IPR036136">
    <property type="entry name" value="Nit/Sulf_reduc_fer-like_dom_sf"/>
</dbReference>
<dbReference type="AlphaFoldDB" id="A0A8X9AAD0"/>
<dbReference type="SUPFAM" id="SSF55124">
    <property type="entry name" value="Nitrite/Sulfite reductase N-terminal domain-like"/>
    <property type="match status" value="1"/>
</dbReference>
<evidence type="ECO:0000313" key="2">
    <source>
        <dbReference type="EMBL" id="KAG6433421.1"/>
    </source>
</evidence>